<feature type="signal peptide" evidence="2">
    <location>
        <begin position="1"/>
        <end position="22"/>
    </location>
</feature>
<protein>
    <recommendedName>
        <fullName evidence="3">DUF4142 domain-containing protein</fullName>
    </recommendedName>
</protein>
<evidence type="ECO:0000259" key="3">
    <source>
        <dbReference type="Pfam" id="PF13628"/>
    </source>
</evidence>
<reference evidence="4 5" key="1">
    <citation type="submission" date="2013-08" db="EMBL/GenBank/DDBJ databases">
        <title>Genomic analysis of Lysobacter defluvii.</title>
        <authorList>
            <person name="Wang Q."/>
            <person name="Wang G."/>
        </authorList>
    </citation>
    <scope>NUCLEOTIDE SEQUENCE [LARGE SCALE GENOMIC DNA]</scope>
    <source>
        <strain evidence="4 5">IMMIB APB-9</strain>
    </source>
</reference>
<dbReference type="PROSITE" id="PS51257">
    <property type="entry name" value="PROKAR_LIPOPROTEIN"/>
    <property type="match status" value="1"/>
</dbReference>
<evidence type="ECO:0000313" key="5">
    <source>
        <dbReference type="Proteomes" id="UP000030003"/>
    </source>
</evidence>
<sequence length="240" mass="25257">MNTRIPLTLAASALALALAACNADRTDNDTMAGADGTAAMNDPAAPGADRMGNDPMANDPLATRADGTPGDGMAGPAGGTVHRDAALAMVMAVDQHEIAAAEQAQAKELSSEAAEYAETLLADHTRNLEATRGLMGLEGEPGTANEEVPGADHDMVAQMREKHASERERLGQLDGEEYERAWIDAMVAGHTEALQMLDNQLIPSANNDNDLSSHLQNTRQAIARHLETAQQLRDNNGNNG</sequence>
<dbReference type="PANTHER" id="PTHR38593:SF1">
    <property type="entry name" value="BLR2558 PROTEIN"/>
    <property type="match status" value="1"/>
</dbReference>
<dbReference type="eggNOG" id="COG3652">
    <property type="taxonomic scope" value="Bacteria"/>
</dbReference>
<feature type="compositionally biased region" description="Gly residues" evidence="1">
    <location>
        <begin position="69"/>
        <end position="78"/>
    </location>
</feature>
<proteinExistence type="predicted"/>
<dbReference type="Pfam" id="PF13628">
    <property type="entry name" value="DUF4142"/>
    <property type="match status" value="1"/>
</dbReference>
<keyword evidence="2" id="KW-0732">Signal</keyword>
<dbReference type="InterPro" id="IPR025419">
    <property type="entry name" value="DUF4142"/>
</dbReference>
<keyword evidence="5" id="KW-1185">Reference proteome</keyword>
<organism evidence="4 5">
    <name type="scientific">Lysobacter defluvii IMMIB APB-9 = DSM 18482</name>
    <dbReference type="NCBI Taxonomy" id="1385515"/>
    <lineage>
        <taxon>Bacteria</taxon>
        <taxon>Pseudomonadati</taxon>
        <taxon>Pseudomonadota</taxon>
        <taxon>Gammaproteobacteria</taxon>
        <taxon>Lysobacterales</taxon>
        <taxon>Lysobacteraceae</taxon>
        <taxon>Novilysobacter</taxon>
    </lineage>
</organism>
<evidence type="ECO:0000313" key="4">
    <source>
        <dbReference type="EMBL" id="KGO99383.1"/>
    </source>
</evidence>
<dbReference type="PANTHER" id="PTHR38593">
    <property type="entry name" value="BLR2558 PROTEIN"/>
    <property type="match status" value="1"/>
</dbReference>
<dbReference type="OrthoDB" id="5998717at2"/>
<dbReference type="RefSeq" id="WP_052106562.1">
    <property type="nucleotide sequence ID" value="NZ_AUHT01000006.1"/>
</dbReference>
<feature type="chain" id="PRO_5001966628" description="DUF4142 domain-containing protein" evidence="2">
    <location>
        <begin position="23"/>
        <end position="240"/>
    </location>
</feature>
<feature type="region of interest" description="Disordered" evidence="1">
    <location>
        <begin position="32"/>
        <end position="79"/>
    </location>
</feature>
<evidence type="ECO:0000256" key="1">
    <source>
        <dbReference type="SAM" id="MobiDB-lite"/>
    </source>
</evidence>
<dbReference type="STRING" id="1385515.GCA_000423325_01121"/>
<comment type="caution">
    <text evidence="4">The sequence shown here is derived from an EMBL/GenBank/DDBJ whole genome shotgun (WGS) entry which is preliminary data.</text>
</comment>
<gene>
    <name evidence="4" type="ORF">N791_08995</name>
</gene>
<name>A0A0A0M8M8_9GAMM</name>
<dbReference type="AlphaFoldDB" id="A0A0A0M8M8"/>
<feature type="domain" description="DUF4142" evidence="3">
    <location>
        <begin position="85"/>
        <end position="232"/>
    </location>
</feature>
<accession>A0A0A0M8M8</accession>
<dbReference type="Gene3D" id="1.20.1260.10">
    <property type="match status" value="1"/>
</dbReference>
<evidence type="ECO:0000256" key="2">
    <source>
        <dbReference type="SAM" id="SignalP"/>
    </source>
</evidence>
<dbReference type="InterPro" id="IPR012347">
    <property type="entry name" value="Ferritin-like"/>
</dbReference>
<dbReference type="EMBL" id="AVBH01000019">
    <property type="protein sequence ID" value="KGO99383.1"/>
    <property type="molecule type" value="Genomic_DNA"/>
</dbReference>
<dbReference type="Proteomes" id="UP000030003">
    <property type="component" value="Unassembled WGS sequence"/>
</dbReference>